<evidence type="ECO:0000313" key="3">
    <source>
        <dbReference type="Proteomes" id="UP000218811"/>
    </source>
</evidence>
<sequence>MKYTSCPKVNPDGPEQFASKDGPLTARAAAMYDILPAELHPYVKCDSKMFWEHLSTGVNGARGTALNSIRKCINLIFPNLDEGIFQVSKAKARRNLSDMQKLLKFNLDDPKFPVCPPILFTLNHQAQPRSSDMFFNEDIAKEKLLPVTLTGTNLELPTVAVPGEYVDVLEQSALTLEQPTDTALEPIMEDVPQPELELVAQPAACRRPTHPFYNFLAI</sequence>
<dbReference type="EMBL" id="KB468113">
    <property type="protein sequence ID" value="PCH41349.1"/>
    <property type="molecule type" value="Genomic_DNA"/>
</dbReference>
<protein>
    <submittedName>
        <fullName evidence="2">Uncharacterized protein</fullName>
    </submittedName>
</protein>
<name>A0A2H3JRC1_WOLCO</name>
<accession>A0A2H3JRC1</accession>
<proteinExistence type="predicted"/>
<reference evidence="2 3" key="1">
    <citation type="journal article" date="2012" name="Science">
        <title>The Paleozoic origin of enzymatic lignin decomposition reconstructed from 31 fungal genomes.</title>
        <authorList>
            <person name="Floudas D."/>
            <person name="Binder M."/>
            <person name="Riley R."/>
            <person name="Barry K."/>
            <person name="Blanchette R.A."/>
            <person name="Henrissat B."/>
            <person name="Martinez A.T."/>
            <person name="Otillar R."/>
            <person name="Spatafora J.W."/>
            <person name="Yadav J.S."/>
            <person name="Aerts A."/>
            <person name="Benoit I."/>
            <person name="Boyd A."/>
            <person name="Carlson A."/>
            <person name="Copeland A."/>
            <person name="Coutinho P.M."/>
            <person name="de Vries R.P."/>
            <person name="Ferreira P."/>
            <person name="Findley K."/>
            <person name="Foster B."/>
            <person name="Gaskell J."/>
            <person name="Glotzer D."/>
            <person name="Gorecki P."/>
            <person name="Heitman J."/>
            <person name="Hesse C."/>
            <person name="Hori C."/>
            <person name="Igarashi K."/>
            <person name="Jurgens J.A."/>
            <person name="Kallen N."/>
            <person name="Kersten P."/>
            <person name="Kohler A."/>
            <person name="Kuees U."/>
            <person name="Kumar T.K.A."/>
            <person name="Kuo A."/>
            <person name="LaButti K."/>
            <person name="Larrondo L.F."/>
            <person name="Lindquist E."/>
            <person name="Ling A."/>
            <person name="Lombard V."/>
            <person name="Lucas S."/>
            <person name="Lundell T."/>
            <person name="Martin R."/>
            <person name="McLaughlin D.J."/>
            <person name="Morgenstern I."/>
            <person name="Morin E."/>
            <person name="Murat C."/>
            <person name="Nagy L.G."/>
            <person name="Nolan M."/>
            <person name="Ohm R.A."/>
            <person name="Patyshakuliyeva A."/>
            <person name="Rokas A."/>
            <person name="Ruiz-Duenas F.J."/>
            <person name="Sabat G."/>
            <person name="Salamov A."/>
            <person name="Samejima M."/>
            <person name="Schmutz J."/>
            <person name="Slot J.C."/>
            <person name="St John F."/>
            <person name="Stenlid J."/>
            <person name="Sun H."/>
            <person name="Sun S."/>
            <person name="Syed K."/>
            <person name="Tsang A."/>
            <person name="Wiebenga A."/>
            <person name="Young D."/>
            <person name="Pisabarro A."/>
            <person name="Eastwood D.C."/>
            <person name="Martin F."/>
            <person name="Cullen D."/>
            <person name="Grigoriev I.V."/>
            <person name="Hibbett D.S."/>
        </authorList>
    </citation>
    <scope>NUCLEOTIDE SEQUENCE [LARGE SCALE GENOMIC DNA]</scope>
    <source>
        <strain evidence="2 3">MD-104</strain>
    </source>
</reference>
<dbReference type="AlphaFoldDB" id="A0A2H3JRC1"/>
<evidence type="ECO:0000313" key="2">
    <source>
        <dbReference type="EMBL" id="PCH41349.1"/>
    </source>
</evidence>
<feature type="region of interest" description="Disordered" evidence="1">
    <location>
        <begin position="1"/>
        <end position="20"/>
    </location>
</feature>
<evidence type="ECO:0000256" key="1">
    <source>
        <dbReference type="SAM" id="MobiDB-lite"/>
    </source>
</evidence>
<organism evidence="2 3">
    <name type="scientific">Wolfiporia cocos (strain MD-104)</name>
    <name type="common">Brown rot fungus</name>
    <dbReference type="NCBI Taxonomy" id="742152"/>
    <lineage>
        <taxon>Eukaryota</taxon>
        <taxon>Fungi</taxon>
        <taxon>Dikarya</taxon>
        <taxon>Basidiomycota</taxon>
        <taxon>Agaricomycotina</taxon>
        <taxon>Agaricomycetes</taxon>
        <taxon>Polyporales</taxon>
        <taxon>Phaeolaceae</taxon>
        <taxon>Wolfiporia</taxon>
    </lineage>
</organism>
<dbReference type="Proteomes" id="UP000218811">
    <property type="component" value="Unassembled WGS sequence"/>
</dbReference>
<gene>
    <name evidence="2" type="ORF">WOLCODRAFT_151394</name>
</gene>
<keyword evidence="3" id="KW-1185">Reference proteome</keyword>
<dbReference type="OrthoDB" id="2803638at2759"/>